<dbReference type="Pfam" id="PF03931">
    <property type="entry name" value="Skp1_POZ"/>
    <property type="match status" value="1"/>
</dbReference>
<protein>
    <recommendedName>
        <fullName evidence="2">SKP1 component POZ domain-containing protein</fullName>
    </recommendedName>
</protein>
<comment type="pathway">
    <text evidence="1">Protein modification; protein ubiquitination.</text>
</comment>
<feature type="domain" description="SKP1 component POZ" evidence="2">
    <location>
        <begin position="6"/>
        <end position="60"/>
    </location>
</feature>
<dbReference type="InterPro" id="IPR016897">
    <property type="entry name" value="SKP1"/>
</dbReference>
<proteinExistence type="predicted"/>
<comment type="caution">
    <text evidence="3">The sequence shown here is derived from an EMBL/GenBank/DDBJ whole genome shotgun (WGS) entry which is preliminary data.</text>
</comment>
<evidence type="ECO:0000259" key="2">
    <source>
        <dbReference type="Pfam" id="PF03931"/>
    </source>
</evidence>
<evidence type="ECO:0000313" key="4">
    <source>
        <dbReference type="Proteomes" id="UP001341840"/>
    </source>
</evidence>
<dbReference type="PANTHER" id="PTHR11165">
    <property type="entry name" value="SKP1"/>
    <property type="match status" value="1"/>
</dbReference>
<gene>
    <name evidence="3" type="ORF">PIB30_034433</name>
</gene>
<dbReference type="InterPro" id="IPR011333">
    <property type="entry name" value="SKP1/BTB/POZ_sf"/>
</dbReference>
<evidence type="ECO:0000256" key="1">
    <source>
        <dbReference type="ARBA" id="ARBA00004906"/>
    </source>
</evidence>
<dbReference type="Gene3D" id="3.30.710.10">
    <property type="entry name" value="Potassium Channel Kv1.1, Chain A"/>
    <property type="match status" value="1"/>
</dbReference>
<accession>A0ABU6SDE6</accession>
<sequence length="211" mass="23225">MSSTRKITLKSSGGALEVDEAVALESQTVKHIIDDCAESSIPLSNVTIKIIANVIEYCKNTSRLQTLKKKPNEEEAMGMLATGEDGTKPRILAAHARASLLLGRLGVRPLLLMGVHRKHRGAYSRHTQKSFSLLIEYSGSSLHLSPCTRFILVVHFSRSPCPPSFTPVLKSSCLPPKTLHLNERSRLKRLPPLFLRPHSLHHLPPFTGAAT</sequence>
<keyword evidence="4" id="KW-1185">Reference proteome</keyword>
<dbReference type="InterPro" id="IPR016073">
    <property type="entry name" value="Skp1_comp_POZ"/>
</dbReference>
<dbReference type="EMBL" id="JASCZI010060575">
    <property type="protein sequence ID" value="MED6134119.1"/>
    <property type="molecule type" value="Genomic_DNA"/>
</dbReference>
<evidence type="ECO:0000313" key="3">
    <source>
        <dbReference type="EMBL" id="MED6134119.1"/>
    </source>
</evidence>
<reference evidence="3 4" key="1">
    <citation type="journal article" date="2023" name="Plants (Basel)">
        <title>Bridging the Gap: Combining Genomics and Transcriptomics Approaches to Understand Stylosanthes scabra, an Orphan Legume from the Brazilian Caatinga.</title>
        <authorList>
            <person name="Ferreira-Neto J.R.C."/>
            <person name="da Silva M.D."/>
            <person name="Binneck E."/>
            <person name="de Melo N.F."/>
            <person name="da Silva R.H."/>
            <person name="de Melo A.L.T.M."/>
            <person name="Pandolfi V."/>
            <person name="Bustamante F.O."/>
            <person name="Brasileiro-Vidal A.C."/>
            <person name="Benko-Iseppon A.M."/>
        </authorList>
    </citation>
    <scope>NUCLEOTIDE SEQUENCE [LARGE SCALE GENOMIC DNA]</scope>
    <source>
        <tissue evidence="3">Leaves</tissue>
    </source>
</reference>
<name>A0ABU6SDE6_9FABA</name>
<organism evidence="3 4">
    <name type="scientific">Stylosanthes scabra</name>
    <dbReference type="NCBI Taxonomy" id="79078"/>
    <lineage>
        <taxon>Eukaryota</taxon>
        <taxon>Viridiplantae</taxon>
        <taxon>Streptophyta</taxon>
        <taxon>Embryophyta</taxon>
        <taxon>Tracheophyta</taxon>
        <taxon>Spermatophyta</taxon>
        <taxon>Magnoliopsida</taxon>
        <taxon>eudicotyledons</taxon>
        <taxon>Gunneridae</taxon>
        <taxon>Pentapetalae</taxon>
        <taxon>rosids</taxon>
        <taxon>fabids</taxon>
        <taxon>Fabales</taxon>
        <taxon>Fabaceae</taxon>
        <taxon>Papilionoideae</taxon>
        <taxon>50 kb inversion clade</taxon>
        <taxon>dalbergioids sensu lato</taxon>
        <taxon>Dalbergieae</taxon>
        <taxon>Pterocarpus clade</taxon>
        <taxon>Stylosanthes</taxon>
    </lineage>
</organism>
<dbReference type="Proteomes" id="UP001341840">
    <property type="component" value="Unassembled WGS sequence"/>
</dbReference>
<dbReference type="SUPFAM" id="SSF54695">
    <property type="entry name" value="POZ domain"/>
    <property type="match status" value="1"/>
</dbReference>